<name>A0AAW1UME3_9CUCU</name>
<dbReference type="SUPFAM" id="SSF52540">
    <property type="entry name" value="P-loop containing nucleoside triphosphate hydrolases"/>
    <property type="match status" value="1"/>
</dbReference>
<dbReference type="InterPro" id="IPR041569">
    <property type="entry name" value="AAA_lid_3"/>
</dbReference>
<dbReference type="PROSITE" id="PS50896">
    <property type="entry name" value="LISH"/>
    <property type="match status" value="1"/>
</dbReference>
<dbReference type="InterPro" id="IPR003959">
    <property type="entry name" value="ATPase_AAA_core"/>
</dbReference>
<comment type="subcellular location">
    <subcellularLocation>
        <location evidence="1">Cytoplasm</location>
        <location evidence="1">Cytoskeleton</location>
        <location evidence="1">Spindle pole</location>
    </subcellularLocation>
</comment>
<dbReference type="GO" id="GO:0005524">
    <property type="term" value="F:ATP binding"/>
    <property type="evidence" value="ECO:0007669"/>
    <property type="project" value="UniProtKB-KW"/>
</dbReference>
<evidence type="ECO:0000256" key="6">
    <source>
        <dbReference type="ARBA" id="ARBA00023212"/>
    </source>
</evidence>
<organism evidence="10 11">
    <name type="scientific">Henosepilachna vigintioctopunctata</name>
    <dbReference type="NCBI Taxonomy" id="420089"/>
    <lineage>
        <taxon>Eukaryota</taxon>
        <taxon>Metazoa</taxon>
        <taxon>Ecdysozoa</taxon>
        <taxon>Arthropoda</taxon>
        <taxon>Hexapoda</taxon>
        <taxon>Insecta</taxon>
        <taxon>Pterygota</taxon>
        <taxon>Neoptera</taxon>
        <taxon>Endopterygota</taxon>
        <taxon>Coleoptera</taxon>
        <taxon>Polyphaga</taxon>
        <taxon>Cucujiformia</taxon>
        <taxon>Coccinelloidea</taxon>
        <taxon>Coccinellidae</taxon>
        <taxon>Epilachninae</taxon>
        <taxon>Epilachnini</taxon>
        <taxon>Henosepilachna</taxon>
    </lineage>
</organism>
<evidence type="ECO:0000259" key="9">
    <source>
        <dbReference type="SMART" id="SM00382"/>
    </source>
</evidence>
<dbReference type="FunFam" id="3.40.50.300:FF:001003">
    <property type="entry name" value="Vacuolar protein sorting-associated protein 4"/>
    <property type="match status" value="1"/>
</dbReference>
<dbReference type="InterPro" id="IPR006594">
    <property type="entry name" value="LisH"/>
</dbReference>
<protein>
    <recommendedName>
        <fullName evidence="9">AAA+ ATPase domain-containing protein</fullName>
    </recommendedName>
</protein>
<dbReference type="PANTHER" id="PTHR23074:SF78">
    <property type="entry name" value="KATANIN P60 ATPASE-CONTAINING SUBUNIT A-LIKE 2"/>
    <property type="match status" value="1"/>
</dbReference>
<dbReference type="EMBL" id="JARQZJ010000092">
    <property type="protein sequence ID" value="KAK9884224.1"/>
    <property type="molecule type" value="Genomic_DNA"/>
</dbReference>
<dbReference type="GO" id="GO:0000922">
    <property type="term" value="C:spindle pole"/>
    <property type="evidence" value="ECO:0007669"/>
    <property type="project" value="UniProtKB-SubCell"/>
</dbReference>
<dbReference type="InterPro" id="IPR003960">
    <property type="entry name" value="ATPase_AAA_CS"/>
</dbReference>
<keyword evidence="2" id="KW-0963">Cytoplasm</keyword>
<dbReference type="InterPro" id="IPR027417">
    <property type="entry name" value="P-loop_NTPase"/>
</dbReference>
<gene>
    <name evidence="10" type="ORF">WA026_005173</name>
</gene>
<evidence type="ECO:0000313" key="11">
    <source>
        <dbReference type="Proteomes" id="UP001431783"/>
    </source>
</evidence>
<dbReference type="Proteomes" id="UP001431783">
    <property type="component" value="Unassembled WGS sequence"/>
</dbReference>
<comment type="similarity">
    <text evidence="8">Belongs to the AAA ATPase family.</text>
</comment>
<feature type="domain" description="AAA+ ATPase" evidence="9">
    <location>
        <begin position="233"/>
        <end position="368"/>
    </location>
</feature>
<dbReference type="InterPro" id="IPR003593">
    <property type="entry name" value="AAA+_ATPase"/>
</dbReference>
<dbReference type="InterPro" id="IPR050304">
    <property type="entry name" value="MT-severing_AAA_ATPase"/>
</dbReference>
<keyword evidence="7" id="KW-0413">Isomerase</keyword>
<reference evidence="10 11" key="1">
    <citation type="submission" date="2023-03" db="EMBL/GenBank/DDBJ databases">
        <title>Genome insight into feeding habits of ladybird beetles.</title>
        <authorList>
            <person name="Li H.-S."/>
            <person name="Huang Y.-H."/>
            <person name="Pang H."/>
        </authorList>
    </citation>
    <scope>NUCLEOTIDE SEQUENCE [LARGE SCALE GENOMIC DNA]</scope>
    <source>
        <strain evidence="10">SYSU_2023b</strain>
        <tissue evidence="10">Whole body</tissue>
    </source>
</reference>
<dbReference type="PANTHER" id="PTHR23074">
    <property type="entry name" value="AAA DOMAIN-CONTAINING"/>
    <property type="match status" value="1"/>
</dbReference>
<evidence type="ECO:0000256" key="8">
    <source>
        <dbReference type="RuleBase" id="RU003651"/>
    </source>
</evidence>
<accession>A0AAW1UME3</accession>
<keyword evidence="11" id="KW-1185">Reference proteome</keyword>
<sequence length="470" mass="55153">MAEYIKRRHSSLGSHSFQEQKKKDFEEQKRFILYLILDYTKNHNLQLTYETLKKEAQLNEQFVVCDNIDLELIFQEFQSYYNMKYQRDAKIIRKLTEKSSTIVQKTQSAGKVRSLEHNNTSKNYDKHEHLTESKTEDFSFQIVPIGLQTKFTMTDDRKNWYANSDRQYKPLTDFPGYTEEWKEMADQIIKQFVPKTLGISWNDCMGLEEPIELLKEATIYPLQYTELFQNITSWNGILLYGPPGTGKTLLAKALACESDTYFINVTSSTFVSKWRGDSEKMIKVMFDLAKYYAPTTIFIDEIDALLSESKEGNHEASCRFKSELLIQMDGLLSNNNQVFLLATTNSPWKLDKALLRRFEKRILIPIPNFETKMQMLKNFAKWNIDNRNDLTRLVQITDNFSGSDIKNVCKELEMRLIREQLKNINENKKVGLRRNPSLEDIISAIKTVKPSLNDDYYKKILHWHQHHGSN</sequence>
<dbReference type="AlphaFoldDB" id="A0AAW1UME3"/>
<evidence type="ECO:0000256" key="1">
    <source>
        <dbReference type="ARBA" id="ARBA00004647"/>
    </source>
</evidence>
<keyword evidence="5 8" id="KW-0067">ATP-binding</keyword>
<evidence type="ECO:0000256" key="7">
    <source>
        <dbReference type="ARBA" id="ARBA00023235"/>
    </source>
</evidence>
<keyword evidence="4 8" id="KW-0547">Nucleotide-binding</keyword>
<dbReference type="Gene3D" id="1.10.8.60">
    <property type="match status" value="1"/>
</dbReference>
<evidence type="ECO:0000256" key="2">
    <source>
        <dbReference type="ARBA" id="ARBA00022490"/>
    </source>
</evidence>
<dbReference type="GO" id="GO:0016853">
    <property type="term" value="F:isomerase activity"/>
    <property type="evidence" value="ECO:0007669"/>
    <property type="project" value="UniProtKB-KW"/>
</dbReference>
<dbReference type="PROSITE" id="PS00674">
    <property type="entry name" value="AAA"/>
    <property type="match status" value="1"/>
</dbReference>
<keyword evidence="6" id="KW-0206">Cytoskeleton</keyword>
<dbReference type="Pfam" id="PF00004">
    <property type="entry name" value="AAA"/>
    <property type="match status" value="1"/>
</dbReference>
<evidence type="ECO:0000313" key="10">
    <source>
        <dbReference type="EMBL" id="KAK9884224.1"/>
    </source>
</evidence>
<dbReference type="Pfam" id="PF17862">
    <property type="entry name" value="AAA_lid_3"/>
    <property type="match status" value="1"/>
</dbReference>
<dbReference type="Gene3D" id="3.40.50.300">
    <property type="entry name" value="P-loop containing nucleotide triphosphate hydrolases"/>
    <property type="match status" value="1"/>
</dbReference>
<comment type="caution">
    <text evidence="10">The sequence shown here is derived from an EMBL/GenBank/DDBJ whole genome shotgun (WGS) entry which is preliminary data.</text>
</comment>
<dbReference type="GO" id="GO:0005874">
    <property type="term" value="C:microtubule"/>
    <property type="evidence" value="ECO:0007669"/>
    <property type="project" value="UniProtKB-KW"/>
</dbReference>
<keyword evidence="3" id="KW-0493">Microtubule</keyword>
<proteinExistence type="inferred from homology"/>
<evidence type="ECO:0000256" key="3">
    <source>
        <dbReference type="ARBA" id="ARBA00022701"/>
    </source>
</evidence>
<dbReference type="GO" id="GO:0016887">
    <property type="term" value="F:ATP hydrolysis activity"/>
    <property type="evidence" value="ECO:0007669"/>
    <property type="project" value="InterPro"/>
</dbReference>
<evidence type="ECO:0000256" key="5">
    <source>
        <dbReference type="ARBA" id="ARBA00022840"/>
    </source>
</evidence>
<dbReference type="SMART" id="SM00382">
    <property type="entry name" value="AAA"/>
    <property type="match status" value="1"/>
</dbReference>
<evidence type="ECO:0000256" key="4">
    <source>
        <dbReference type="ARBA" id="ARBA00022741"/>
    </source>
</evidence>